<dbReference type="EMBL" id="CP136897">
    <property type="protein sequence ID" value="WOL16124.1"/>
    <property type="molecule type" value="Genomic_DNA"/>
</dbReference>
<dbReference type="Proteomes" id="UP001327560">
    <property type="component" value="Chromosome 8"/>
</dbReference>
<sequence length="127" mass="15549">MSSTTETEYERQLKGNKRTEKVEDMLLVHKVSFLLCMNKIIIYHNIFKKTEKGIWKAARWSTKLRRDRERRIERRKGRKKKKREKNNVIPLQVALQCPRDYKYVYDFITPNIKWKQTLISKGKKRRH</sequence>
<keyword evidence="2" id="KW-1185">Reference proteome</keyword>
<proteinExistence type="predicted"/>
<dbReference type="AlphaFoldDB" id="A0AAQ3QLW4"/>
<protein>
    <submittedName>
        <fullName evidence="1">Uncharacterized protein</fullName>
    </submittedName>
</protein>
<name>A0AAQ3QLW4_9LILI</name>
<organism evidence="1 2">
    <name type="scientific">Canna indica</name>
    <name type="common">Indian-shot</name>
    <dbReference type="NCBI Taxonomy" id="4628"/>
    <lineage>
        <taxon>Eukaryota</taxon>
        <taxon>Viridiplantae</taxon>
        <taxon>Streptophyta</taxon>
        <taxon>Embryophyta</taxon>
        <taxon>Tracheophyta</taxon>
        <taxon>Spermatophyta</taxon>
        <taxon>Magnoliopsida</taxon>
        <taxon>Liliopsida</taxon>
        <taxon>Zingiberales</taxon>
        <taxon>Cannaceae</taxon>
        <taxon>Canna</taxon>
    </lineage>
</organism>
<reference evidence="1 2" key="1">
    <citation type="submission" date="2023-10" db="EMBL/GenBank/DDBJ databases">
        <title>Chromosome-scale genome assembly provides insights into flower coloration mechanisms of Canna indica.</title>
        <authorList>
            <person name="Li C."/>
        </authorList>
    </citation>
    <scope>NUCLEOTIDE SEQUENCE [LARGE SCALE GENOMIC DNA]</scope>
    <source>
        <tissue evidence="1">Flower</tissue>
    </source>
</reference>
<accession>A0AAQ3QLW4</accession>
<evidence type="ECO:0000313" key="2">
    <source>
        <dbReference type="Proteomes" id="UP001327560"/>
    </source>
</evidence>
<evidence type="ECO:0000313" key="1">
    <source>
        <dbReference type="EMBL" id="WOL16124.1"/>
    </source>
</evidence>
<gene>
    <name evidence="1" type="ORF">Cni_G24906</name>
</gene>